<evidence type="ECO:0000313" key="7">
    <source>
        <dbReference type="EMBL" id="KAK2976227.1"/>
    </source>
</evidence>
<feature type="domain" description="CW-type" evidence="6">
    <location>
        <begin position="1"/>
        <end position="65"/>
    </location>
</feature>
<dbReference type="InterPro" id="IPR046349">
    <property type="entry name" value="C1-like_sf"/>
</dbReference>
<keyword evidence="1" id="KW-0479">Metal-binding</keyword>
<proteinExistence type="predicted"/>
<name>A0AA88QWC9_9ASTE</name>
<reference evidence="7" key="1">
    <citation type="submission" date="2022-12" db="EMBL/GenBank/DDBJ databases">
        <title>Draft genome assemblies for two species of Escallonia (Escalloniales).</title>
        <authorList>
            <person name="Chanderbali A."/>
            <person name="Dervinis C."/>
            <person name="Anghel I."/>
            <person name="Soltis D."/>
            <person name="Soltis P."/>
            <person name="Zapata F."/>
        </authorList>
    </citation>
    <scope>NUCLEOTIDE SEQUENCE</scope>
    <source>
        <strain evidence="7">UCBG92.1500</strain>
        <tissue evidence="7">Leaf</tissue>
    </source>
</reference>
<feature type="compositionally biased region" description="Polar residues" evidence="5">
    <location>
        <begin position="255"/>
        <end position="277"/>
    </location>
</feature>
<keyword evidence="4" id="KW-0862">Zinc</keyword>
<dbReference type="GO" id="GO:0008270">
    <property type="term" value="F:zinc ion binding"/>
    <property type="evidence" value="ECO:0007669"/>
    <property type="project" value="UniProtKB-KW"/>
</dbReference>
<dbReference type="PANTHER" id="PTHR46245">
    <property type="entry name" value="B3 DOMAIN-CONTAINING PROTEIN OS07G0563300"/>
    <property type="match status" value="1"/>
</dbReference>
<evidence type="ECO:0000256" key="5">
    <source>
        <dbReference type="SAM" id="MobiDB-lite"/>
    </source>
</evidence>
<dbReference type="PROSITE" id="PS51050">
    <property type="entry name" value="ZF_CW"/>
    <property type="match status" value="1"/>
</dbReference>
<protein>
    <recommendedName>
        <fullName evidence="6">CW-type domain-containing protein</fullName>
    </recommendedName>
</protein>
<accession>A0AA88QWC9</accession>
<feature type="compositionally biased region" description="Acidic residues" evidence="5">
    <location>
        <begin position="173"/>
        <end position="185"/>
    </location>
</feature>
<dbReference type="PANTHER" id="PTHR46245:SF10">
    <property type="entry name" value="B3 DOMAIN-CONTAINING TRANSCRIPTION FACTOR VAL3"/>
    <property type="match status" value="1"/>
</dbReference>
<dbReference type="EMBL" id="JAVXUO010002100">
    <property type="protein sequence ID" value="KAK2976227.1"/>
    <property type="molecule type" value="Genomic_DNA"/>
</dbReference>
<keyword evidence="2" id="KW-0677">Repeat</keyword>
<evidence type="ECO:0000256" key="4">
    <source>
        <dbReference type="ARBA" id="ARBA00022833"/>
    </source>
</evidence>
<organism evidence="7 8">
    <name type="scientific">Escallonia rubra</name>
    <dbReference type="NCBI Taxonomy" id="112253"/>
    <lineage>
        <taxon>Eukaryota</taxon>
        <taxon>Viridiplantae</taxon>
        <taxon>Streptophyta</taxon>
        <taxon>Embryophyta</taxon>
        <taxon>Tracheophyta</taxon>
        <taxon>Spermatophyta</taxon>
        <taxon>Magnoliopsida</taxon>
        <taxon>eudicotyledons</taxon>
        <taxon>Gunneridae</taxon>
        <taxon>Pentapetalae</taxon>
        <taxon>asterids</taxon>
        <taxon>campanulids</taxon>
        <taxon>Escalloniales</taxon>
        <taxon>Escalloniaceae</taxon>
        <taxon>Escallonia</taxon>
    </lineage>
</organism>
<gene>
    <name evidence="7" type="ORF">RJ640_001953</name>
</gene>
<dbReference type="Proteomes" id="UP001187471">
    <property type="component" value="Unassembled WGS sequence"/>
</dbReference>
<evidence type="ECO:0000259" key="6">
    <source>
        <dbReference type="PROSITE" id="PS51050"/>
    </source>
</evidence>
<keyword evidence="8" id="KW-1185">Reference proteome</keyword>
<comment type="caution">
    <text evidence="7">The sequence shown here is derived from an EMBL/GenBank/DDBJ whole genome shotgun (WGS) entry which is preliminary data.</text>
</comment>
<evidence type="ECO:0000256" key="3">
    <source>
        <dbReference type="ARBA" id="ARBA00022771"/>
    </source>
</evidence>
<sequence length="639" mass="71973">MVQWAQCEDCFKWRRVPQMLFSPRDGPVLRTCGIQKGMSAEICVFSGSRINITRARRSAPEQSSHDADTLEALEGLDALANLAIMEVGETHQSSSQATTRHPRHRPGCTCIVCIQPPSGKGLKHKNTCTCTCNVCQTVKRRFRTQMLRREKRQSVKGAETACQKLQQPQLLEVPDDDIQLLDSDTDNSNPSVSIAADEGSDNDLSKRKSSTSPFKGQIDLNIQPEQEEEPSPVSNSGSMLRELYDATERYFRQQPLPSSGGSKNIVGNGTPVGSSHQNSDRDRPLSAIVSCSKGNKMKPLSIQFILIVLCVLASLLVVQQTEAAKSAKAPKVAKVKRQRITCKNRRSKCFLKEIIPNEDDGDEEACRCDGCSEVISGASYGCSDGCKFFLHKLCAELPPVREHHPLHPQHPLTLHGRRDNHRCDVCRSKCEHFTYVCSPCDFGMDIICASLMERKIDHPSHKHPLTPVRRKALLFCDACGQKHEGTWYQCTTCVHFWIHRDCASLPTSIERSDHKHPLTLSYTIPSQYATFYPGCDICRKLLRPFYWVYYCGKCRYFTHVTCVPPEIEPHMSLHQPGFTRQPKWGHLRDLHKSIKHCEDYLVNADPTQQSLGSWYEFRGFGKLQCFLATIEKAIAAQKL</sequence>
<dbReference type="InterPro" id="IPR011124">
    <property type="entry name" value="Znf_CW"/>
</dbReference>
<keyword evidence="3" id="KW-0863">Zinc-finger</keyword>
<dbReference type="SUPFAM" id="SSF57889">
    <property type="entry name" value="Cysteine-rich domain"/>
    <property type="match status" value="3"/>
</dbReference>
<feature type="region of interest" description="Disordered" evidence="5">
    <location>
        <begin position="147"/>
        <end position="237"/>
    </location>
</feature>
<evidence type="ECO:0000256" key="2">
    <source>
        <dbReference type="ARBA" id="ARBA00022737"/>
    </source>
</evidence>
<evidence type="ECO:0000256" key="1">
    <source>
        <dbReference type="ARBA" id="ARBA00022723"/>
    </source>
</evidence>
<feature type="region of interest" description="Disordered" evidence="5">
    <location>
        <begin position="253"/>
        <end position="283"/>
    </location>
</feature>
<evidence type="ECO:0000313" key="8">
    <source>
        <dbReference type="Proteomes" id="UP001187471"/>
    </source>
</evidence>
<dbReference type="Pfam" id="PF03107">
    <property type="entry name" value="C1_2"/>
    <property type="match status" value="3"/>
</dbReference>
<dbReference type="AlphaFoldDB" id="A0AA88QWC9"/>
<dbReference type="InterPro" id="IPR004146">
    <property type="entry name" value="DC1"/>
</dbReference>